<organism evidence="3 4">
    <name type="scientific">Pararhodobacter zhoushanensis</name>
    <dbReference type="NCBI Taxonomy" id="2479545"/>
    <lineage>
        <taxon>Bacteria</taxon>
        <taxon>Pseudomonadati</taxon>
        <taxon>Pseudomonadota</taxon>
        <taxon>Alphaproteobacteria</taxon>
        <taxon>Rhodobacterales</taxon>
        <taxon>Paracoccaceae</taxon>
        <taxon>Pararhodobacter</taxon>
    </lineage>
</organism>
<dbReference type="PROSITE" id="PS51257">
    <property type="entry name" value="PROKAR_LIPOPROTEIN"/>
    <property type="match status" value="1"/>
</dbReference>
<feature type="domain" description="DUF306" evidence="2">
    <location>
        <begin position="29"/>
        <end position="124"/>
    </location>
</feature>
<proteinExistence type="predicted"/>
<keyword evidence="4" id="KW-1185">Reference proteome</keyword>
<evidence type="ECO:0000313" key="3">
    <source>
        <dbReference type="EMBL" id="MCW1934148.1"/>
    </source>
</evidence>
<keyword evidence="1" id="KW-0732">Signal</keyword>
<name>A0ABT3H2W9_9RHOB</name>
<reference evidence="3 4" key="1">
    <citation type="submission" date="2022-10" db="EMBL/GenBank/DDBJ databases">
        <title>Pararhodobacter sp. nov., isolated from marine algae.</title>
        <authorList>
            <person name="Choi B.J."/>
            <person name="Kim J.M."/>
            <person name="Lee J.K."/>
            <person name="Choi D.G."/>
            <person name="Jeon C.O."/>
        </authorList>
    </citation>
    <scope>NUCLEOTIDE SEQUENCE [LARGE SCALE GENOMIC DNA]</scope>
    <source>
        <strain evidence="3 4">ZQ420</strain>
    </source>
</reference>
<dbReference type="Gene3D" id="2.40.128.270">
    <property type="match status" value="1"/>
</dbReference>
<gene>
    <name evidence="3" type="ORF">OKW52_18280</name>
</gene>
<protein>
    <submittedName>
        <fullName evidence="3">META domain-containing protein</fullName>
    </submittedName>
</protein>
<dbReference type="Proteomes" id="UP001208938">
    <property type="component" value="Unassembled WGS sequence"/>
</dbReference>
<evidence type="ECO:0000259" key="2">
    <source>
        <dbReference type="Pfam" id="PF03724"/>
    </source>
</evidence>
<evidence type="ECO:0000313" key="4">
    <source>
        <dbReference type="Proteomes" id="UP001208938"/>
    </source>
</evidence>
<evidence type="ECO:0000256" key="1">
    <source>
        <dbReference type="SAM" id="SignalP"/>
    </source>
</evidence>
<dbReference type="PANTHER" id="PTHR35535:SF2">
    <property type="entry name" value="DUF306 DOMAIN-CONTAINING PROTEIN"/>
    <property type="match status" value="1"/>
</dbReference>
<dbReference type="RefSeq" id="WP_264506971.1">
    <property type="nucleotide sequence ID" value="NZ_JAPDFL010000001.1"/>
</dbReference>
<comment type="caution">
    <text evidence="3">The sequence shown here is derived from an EMBL/GenBank/DDBJ whole genome shotgun (WGS) entry which is preliminary data.</text>
</comment>
<dbReference type="PANTHER" id="PTHR35535">
    <property type="entry name" value="HEAT SHOCK PROTEIN HSLJ"/>
    <property type="match status" value="1"/>
</dbReference>
<dbReference type="EMBL" id="JAPDFL010000001">
    <property type="protein sequence ID" value="MCW1934148.1"/>
    <property type="molecule type" value="Genomic_DNA"/>
</dbReference>
<dbReference type="InterPro" id="IPR053147">
    <property type="entry name" value="Hsp_HslJ-like"/>
</dbReference>
<feature type="chain" id="PRO_5046429518" evidence="1">
    <location>
        <begin position="24"/>
        <end position="132"/>
    </location>
</feature>
<feature type="signal peptide" evidence="1">
    <location>
        <begin position="1"/>
        <end position="23"/>
    </location>
</feature>
<dbReference type="Pfam" id="PF03724">
    <property type="entry name" value="META"/>
    <property type="match status" value="1"/>
</dbReference>
<dbReference type="InterPro" id="IPR005184">
    <property type="entry name" value="DUF306_Meta_HslJ"/>
</dbReference>
<accession>A0ABT3H2W9</accession>
<dbReference type="InterPro" id="IPR038670">
    <property type="entry name" value="HslJ-like_sf"/>
</dbReference>
<sequence>MLRAALFSSVVLVSAMLAGCTMGEPASPEGAWRVVALDGTSIEPADDVTLTLQDGQASGRSGCNRYSGSYTVEDGFAFGALASTRMACRGRGGEIEAQFNTIVDQVNGWRLDNGVLELLDGERAVLRAVLEP</sequence>